<dbReference type="PROSITE" id="PS51257">
    <property type="entry name" value="PROKAR_LIPOPROTEIN"/>
    <property type="match status" value="1"/>
</dbReference>
<reference evidence="3 4" key="1">
    <citation type="submission" date="2019-06" db="EMBL/GenBank/DDBJ databases">
        <title>Erythrobacter insulae sp. nov., isolated from a tidal flat.</title>
        <authorList>
            <person name="Yoon J.-H."/>
        </authorList>
    </citation>
    <scope>NUCLEOTIDE SEQUENCE [LARGE SCALE GENOMIC DNA]</scope>
    <source>
        <strain evidence="3 4">JBTF-M21</strain>
    </source>
</reference>
<dbReference type="InterPro" id="IPR050902">
    <property type="entry name" value="ABC_Transporter_SBP"/>
</dbReference>
<sequence length="277" mass="29025">MARIGWGGAAALCAGLVLTSCGAQANIAGDAPVTRQLTFVSLNPCVDAILVEIADPDQILALSHYSQDPASSSLDPGVAARFAYTGGTAEEVLAEKPDMVLASSFIAPSLRNALTGLGLRVETFDSPRSIAESIDQIKRLGTLTGNTAAAERLAVRINAIASKQRPKREITAMLWQSGQIVPGEGTLISELLRRNGFSSHSAKMGLAQADFASLETILANPPEVLLVAGDSAGQTHPLLDGLKRTRVETFDPRLLYCGGPSVIAADARIAAIRKNVL</sequence>
<gene>
    <name evidence="3" type="ORF">FGU71_11085</name>
</gene>
<name>A0A547PFC3_9SPHN</name>
<feature type="domain" description="Fe/B12 periplasmic-binding" evidence="2">
    <location>
        <begin position="40"/>
        <end position="246"/>
    </location>
</feature>
<dbReference type="PANTHER" id="PTHR30535">
    <property type="entry name" value="VITAMIN B12-BINDING PROTEIN"/>
    <property type="match status" value="1"/>
</dbReference>
<dbReference type="Gene3D" id="3.40.50.1980">
    <property type="entry name" value="Nitrogenase molybdenum iron protein domain"/>
    <property type="match status" value="2"/>
</dbReference>
<dbReference type="EMBL" id="VHJK01000001">
    <property type="protein sequence ID" value="TRD12840.1"/>
    <property type="molecule type" value="Genomic_DNA"/>
</dbReference>
<organism evidence="3 4">
    <name type="scientific">Erythrobacter insulae</name>
    <dbReference type="NCBI Taxonomy" id="2584124"/>
    <lineage>
        <taxon>Bacteria</taxon>
        <taxon>Pseudomonadati</taxon>
        <taxon>Pseudomonadota</taxon>
        <taxon>Alphaproteobacteria</taxon>
        <taxon>Sphingomonadales</taxon>
        <taxon>Erythrobacteraceae</taxon>
        <taxon>Erythrobacter/Porphyrobacter group</taxon>
        <taxon>Erythrobacter</taxon>
    </lineage>
</organism>
<evidence type="ECO:0000313" key="4">
    <source>
        <dbReference type="Proteomes" id="UP000316343"/>
    </source>
</evidence>
<dbReference type="InterPro" id="IPR002491">
    <property type="entry name" value="ABC_transptr_periplasmic_BD"/>
</dbReference>
<keyword evidence="4" id="KW-1185">Reference proteome</keyword>
<protein>
    <submittedName>
        <fullName evidence="3">Iron ABC transporter substrate-binding protein</fullName>
    </submittedName>
</protein>
<dbReference type="PANTHER" id="PTHR30535:SF34">
    <property type="entry name" value="MOLYBDATE-BINDING PROTEIN MOLA"/>
    <property type="match status" value="1"/>
</dbReference>
<dbReference type="SUPFAM" id="SSF53807">
    <property type="entry name" value="Helical backbone' metal receptor"/>
    <property type="match status" value="1"/>
</dbReference>
<dbReference type="AlphaFoldDB" id="A0A547PFC3"/>
<dbReference type="Pfam" id="PF01497">
    <property type="entry name" value="Peripla_BP_2"/>
    <property type="match status" value="1"/>
</dbReference>
<feature type="signal peptide" evidence="1">
    <location>
        <begin position="1"/>
        <end position="25"/>
    </location>
</feature>
<proteinExistence type="predicted"/>
<feature type="chain" id="PRO_5022054209" evidence="1">
    <location>
        <begin position="26"/>
        <end position="277"/>
    </location>
</feature>
<evidence type="ECO:0000259" key="2">
    <source>
        <dbReference type="Pfam" id="PF01497"/>
    </source>
</evidence>
<dbReference type="Proteomes" id="UP000316343">
    <property type="component" value="Unassembled WGS sequence"/>
</dbReference>
<comment type="caution">
    <text evidence="3">The sequence shown here is derived from an EMBL/GenBank/DDBJ whole genome shotgun (WGS) entry which is preliminary data.</text>
</comment>
<keyword evidence="1" id="KW-0732">Signal</keyword>
<dbReference type="OrthoDB" id="1632039at2"/>
<evidence type="ECO:0000256" key="1">
    <source>
        <dbReference type="SAM" id="SignalP"/>
    </source>
</evidence>
<evidence type="ECO:0000313" key="3">
    <source>
        <dbReference type="EMBL" id="TRD12840.1"/>
    </source>
</evidence>
<accession>A0A547PFC3</accession>